<keyword evidence="1" id="KW-0472">Membrane</keyword>
<feature type="transmembrane region" description="Helical" evidence="1">
    <location>
        <begin position="190"/>
        <end position="207"/>
    </location>
</feature>
<name>A0A976SJ49_THEOR</name>
<reference evidence="2" key="1">
    <citation type="submission" date="2022-07" db="EMBL/GenBank/DDBJ databases">
        <title>Evaluation of T. orientalis genome assembly methods using nanopore sequencing and analysis of variation between genomes.</title>
        <authorList>
            <person name="Yam J."/>
            <person name="Micallef M.L."/>
            <person name="Liu M."/>
            <person name="Djordjevic S.P."/>
            <person name="Bogema D.R."/>
            <person name="Jenkins C."/>
        </authorList>
    </citation>
    <scope>NUCLEOTIDE SEQUENCE</scope>
    <source>
        <strain evidence="2">Goon Nure</strain>
    </source>
</reference>
<feature type="transmembrane region" description="Helical" evidence="1">
    <location>
        <begin position="60"/>
        <end position="80"/>
    </location>
</feature>
<evidence type="ECO:0000313" key="2">
    <source>
        <dbReference type="EMBL" id="UVC49730.1"/>
    </source>
</evidence>
<gene>
    <name evidence="2" type="ORF">MACK_003840</name>
</gene>
<dbReference type="AlphaFoldDB" id="A0A976SJ49"/>
<feature type="transmembrane region" description="Helical" evidence="1">
    <location>
        <begin position="163"/>
        <end position="183"/>
    </location>
</feature>
<organism evidence="2 3">
    <name type="scientific">Theileria orientalis</name>
    <dbReference type="NCBI Taxonomy" id="68886"/>
    <lineage>
        <taxon>Eukaryota</taxon>
        <taxon>Sar</taxon>
        <taxon>Alveolata</taxon>
        <taxon>Apicomplexa</taxon>
        <taxon>Aconoidasida</taxon>
        <taxon>Piroplasmida</taxon>
        <taxon>Theileriidae</taxon>
        <taxon>Theileria</taxon>
    </lineage>
</organism>
<feature type="transmembrane region" description="Helical" evidence="1">
    <location>
        <begin position="100"/>
        <end position="118"/>
    </location>
</feature>
<keyword evidence="1" id="KW-0812">Transmembrane</keyword>
<dbReference type="Proteomes" id="UP000244811">
    <property type="component" value="Chromosome 3"/>
</dbReference>
<accession>A0A976SJ49</accession>
<protein>
    <recommendedName>
        <fullName evidence="4">EamA domain-containing protein</fullName>
    </recommendedName>
</protein>
<keyword evidence="1" id="KW-1133">Transmembrane helix</keyword>
<proteinExistence type="predicted"/>
<evidence type="ECO:0008006" key="4">
    <source>
        <dbReference type="Google" id="ProtNLM"/>
    </source>
</evidence>
<feature type="transmembrane region" description="Helical" evidence="1">
    <location>
        <begin position="250"/>
        <end position="271"/>
    </location>
</feature>
<feature type="transmembrane region" description="Helical" evidence="1">
    <location>
        <begin position="219"/>
        <end position="238"/>
    </location>
</feature>
<evidence type="ECO:0000313" key="3">
    <source>
        <dbReference type="Proteomes" id="UP000244811"/>
    </source>
</evidence>
<dbReference type="EMBL" id="CP056070">
    <property type="protein sequence ID" value="UVC49730.1"/>
    <property type="molecule type" value="Genomic_DNA"/>
</dbReference>
<sequence length="315" mass="34265">MVNFWRPMPDLESNEENSSYEGLTQLGECTCEGKALEEPCEYCLKRNQDSSLISRLWSALLRQGPIVTANMLMIFSILLYSGNSVVIKKYIVMGGTGAGYLFLRSIITIPFFLITYSINSKNNKSILVLDESRKTNSIMLIACVSGAIRQSLLPFIMEGSEASTLGIVAPSVPMVTAVISHVFNVEKITRITVICLLIAAAGLIFALDLINNLLSSAHLSYYLLLLIPITKSFQVVFLKMSSDKFESLQLMANQVLVSTVLCLPMSIIVSLSRTGSISKATSMLLTFTCPGSNGGFTVPDSEAFLHNGTGSDDLG</sequence>
<evidence type="ECO:0000256" key="1">
    <source>
        <dbReference type="SAM" id="Phobius"/>
    </source>
</evidence>